<dbReference type="InterPro" id="IPR014983">
    <property type="entry name" value="GAD-rel"/>
</dbReference>
<dbReference type="Proteomes" id="UP000466694">
    <property type="component" value="Unassembled WGS sequence"/>
</dbReference>
<name>A0A844A476_RHIFR</name>
<gene>
    <name evidence="3" type="ORF">GHK48_06150</name>
</gene>
<evidence type="ECO:0000259" key="1">
    <source>
        <dbReference type="Pfam" id="PF08887"/>
    </source>
</evidence>
<evidence type="ECO:0000313" key="4">
    <source>
        <dbReference type="Proteomes" id="UP000466694"/>
    </source>
</evidence>
<feature type="domain" description="GAD-related" evidence="1">
    <location>
        <begin position="7"/>
        <end position="108"/>
    </location>
</feature>
<dbReference type="InterPro" id="IPR015002">
    <property type="entry name" value="T6SS_Tdi1_C"/>
</dbReference>
<proteinExistence type="predicted"/>
<sequence>MFVVHENFEYFLKSYSPVFPTEKPGDSQIERLEKILPGSLMEFIRRYGLVAFHGGLFQLCDPDEFRSVLALIFGADSDFHHKDCHVVGYSAFGVLQCWSDKYFKFEIELPLGVAYCRALTLPGWKLAASADHIASAVVPDREEADFLDVDGIPMFDRCVEKYGPLRQGECFGFVPALAISGAFGPMQRVDNIQRMPALEHFSILAQLEQFQLATLTPTEVVPVRPIG</sequence>
<evidence type="ECO:0000259" key="2">
    <source>
        <dbReference type="Pfam" id="PF08906"/>
    </source>
</evidence>
<evidence type="ECO:0000313" key="3">
    <source>
        <dbReference type="EMBL" id="MQX07904.1"/>
    </source>
</evidence>
<dbReference type="Pfam" id="PF08906">
    <property type="entry name" value="T6SS_Tdi1_C"/>
    <property type="match status" value="1"/>
</dbReference>
<reference evidence="3 4" key="1">
    <citation type="journal article" date="2013" name="Genome Biol.">
        <title>Comparative genomics of the core and accessory genomes of 48 Sinorhizobium strains comprising five genospecies.</title>
        <authorList>
            <person name="Sugawara M."/>
            <person name="Epstein B."/>
            <person name="Badgley B.D."/>
            <person name="Unno T."/>
            <person name="Xu L."/>
            <person name="Reese J."/>
            <person name="Gyaneshwar P."/>
            <person name="Denny R."/>
            <person name="Mudge J."/>
            <person name="Bharti A.K."/>
            <person name="Farmer A.D."/>
            <person name="May G.D."/>
            <person name="Woodward J.E."/>
            <person name="Medigue C."/>
            <person name="Vallenet D."/>
            <person name="Lajus A."/>
            <person name="Rouy Z."/>
            <person name="Martinez-Vaz B."/>
            <person name="Tiffin P."/>
            <person name="Young N.D."/>
            <person name="Sadowsky M.J."/>
        </authorList>
    </citation>
    <scope>NUCLEOTIDE SEQUENCE [LARGE SCALE GENOMIC DNA]</scope>
    <source>
        <strain evidence="3 4">USDA205</strain>
    </source>
</reference>
<comment type="caution">
    <text evidence="3">The sequence shown here is derived from an EMBL/GenBank/DDBJ whole genome shotgun (WGS) entry which is preliminary data.</text>
</comment>
<accession>A0A844A476</accession>
<dbReference type="AlphaFoldDB" id="A0A844A476"/>
<protein>
    <submittedName>
        <fullName evidence="3">DUF1851 domain-containing protein</fullName>
    </submittedName>
</protein>
<dbReference type="EMBL" id="WISZ01000062">
    <property type="protein sequence ID" value="MQX07904.1"/>
    <property type="molecule type" value="Genomic_DNA"/>
</dbReference>
<feature type="domain" description="T6SS immunity protein Tdi1 C-terminal" evidence="2">
    <location>
        <begin position="142"/>
        <end position="207"/>
    </location>
</feature>
<organism evidence="3 4">
    <name type="scientific">Rhizobium fredii</name>
    <name type="common">Sinorhizobium fredii</name>
    <dbReference type="NCBI Taxonomy" id="380"/>
    <lineage>
        <taxon>Bacteria</taxon>
        <taxon>Pseudomonadati</taxon>
        <taxon>Pseudomonadota</taxon>
        <taxon>Alphaproteobacteria</taxon>
        <taxon>Hyphomicrobiales</taxon>
        <taxon>Rhizobiaceae</taxon>
        <taxon>Sinorhizobium/Ensifer group</taxon>
        <taxon>Sinorhizobium</taxon>
    </lineage>
</organism>
<dbReference type="Pfam" id="PF08887">
    <property type="entry name" value="GAD-like"/>
    <property type="match status" value="1"/>
</dbReference>